<dbReference type="Proteomes" id="UP001223720">
    <property type="component" value="Chromosome"/>
</dbReference>
<accession>A0AAX3WFU8</accession>
<dbReference type="RefSeq" id="WP_283535490.1">
    <property type="nucleotide sequence ID" value="NZ_CP073633.1"/>
</dbReference>
<evidence type="ECO:0000313" key="2">
    <source>
        <dbReference type="Proteomes" id="UP001223720"/>
    </source>
</evidence>
<dbReference type="EMBL" id="CP073633">
    <property type="protein sequence ID" value="WHQ69490.1"/>
    <property type="molecule type" value="Genomic_DNA"/>
</dbReference>
<dbReference type="NCBIfam" id="NF033892">
    <property type="entry name" value="XcbB_CpsF_sero"/>
    <property type="match status" value="1"/>
</dbReference>
<proteinExistence type="predicted"/>
<gene>
    <name evidence="1" type="ORF">KEC54_24645</name>
</gene>
<sequence>MEQLFSLTDLVSGRVSPEEVLARDSPKLDLTGFRFAEDGFVRVTRANREVRPVASKLANAGYVTDGIECGIASFVSLKKTYDHWGKWVENWSISECGIVHTYTEPAQTSTDPGLLVVFSSVSDRPNSPDMIRYFNQNFSTIGKFIPRDVGILRLSDIGCMVGAFYMDTLYNPRNESGITKFLDEFIAARGIRKDRVVFYGTSKGGTGAFLHGMKLGVRIVAVDPIVHDQHYLTKMNDAHFVTGVFPEMKEARFSRLVRESASPNATCVISSENSPQFQYIEEIIRPLMSGDRLIFLNSKNPSIKDHPDVGPNTVNAAVMMINMSFYDLGLRGVNKKFF</sequence>
<dbReference type="AlphaFoldDB" id="A0AAX3WFU8"/>
<name>A0AAX3WFU8_METEX</name>
<protein>
    <submittedName>
        <fullName evidence="1">XcbB/CpsF family capsular polysaccharide biosynthesis protein</fullName>
    </submittedName>
</protein>
<evidence type="ECO:0000313" key="1">
    <source>
        <dbReference type="EMBL" id="WHQ69490.1"/>
    </source>
</evidence>
<organism evidence="1 2">
    <name type="scientific">Methylorubrum extorquens</name>
    <name type="common">Methylobacterium dichloromethanicum</name>
    <name type="synonym">Methylobacterium extorquens</name>
    <dbReference type="NCBI Taxonomy" id="408"/>
    <lineage>
        <taxon>Bacteria</taxon>
        <taxon>Pseudomonadati</taxon>
        <taxon>Pseudomonadota</taxon>
        <taxon>Alphaproteobacteria</taxon>
        <taxon>Hyphomicrobiales</taxon>
        <taxon>Methylobacteriaceae</taxon>
        <taxon>Methylorubrum</taxon>
    </lineage>
</organism>
<reference evidence="1" key="1">
    <citation type="journal article" date="2022" name="Biotechnol. Bioprocess Eng.">
        <title>Pan-genome Analysis Reveals Comparative Genomic Features of Central Metabolic Pathways in Methylorubrum extorquens.</title>
        <authorList>
            <person name="Lee G.M."/>
            <person name="Scott-Nevros Z.K."/>
            <person name="Lee S.-M."/>
            <person name="Kim D."/>
        </authorList>
    </citation>
    <scope>NUCLEOTIDE SEQUENCE</scope>
    <source>
        <strain evidence="1">ATCC 55366</strain>
    </source>
</reference>